<dbReference type="Pfam" id="PF08887">
    <property type="entry name" value="GAD-like"/>
    <property type="match status" value="1"/>
</dbReference>
<evidence type="ECO:0000259" key="2">
    <source>
        <dbReference type="Pfam" id="PF08887"/>
    </source>
</evidence>
<evidence type="ECO:0000313" key="3">
    <source>
        <dbReference type="EMBL" id="MEA1305296.1"/>
    </source>
</evidence>
<reference evidence="3 4" key="1">
    <citation type="submission" date="2023-06" db="EMBL/GenBank/DDBJ databases">
        <title>Actinomyces orist ORNL 0101 HMT-893 genome.</title>
        <authorList>
            <person name="Johnston C.D."/>
            <person name="Chen T."/>
            <person name="Dewhirst F.E."/>
        </authorList>
    </citation>
    <scope>NUCLEOTIDE SEQUENCE [LARGE SCALE GENOMIC DNA]</scope>
    <source>
        <strain evidence="3 4">ORNL 0101</strain>
    </source>
</reference>
<dbReference type="Proteomes" id="UP001289581">
    <property type="component" value="Unassembled WGS sequence"/>
</dbReference>
<feature type="domain" description="GAD-related" evidence="2">
    <location>
        <begin position="37"/>
        <end position="126"/>
    </location>
</feature>
<proteinExistence type="predicted"/>
<keyword evidence="4" id="KW-1185">Reference proteome</keyword>
<feature type="compositionally biased region" description="Gly residues" evidence="1">
    <location>
        <begin position="314"/>
        <end position="328"/>
    </location>
</feature>
<accession>A0AAW9L2C0</accession>
<feature type="compositionally biased region" description="Gly residues" evidence="1">
    <location>
        <begin position="287"/>
        <end position="306"/>
    </location>
</feature>
<evidence type="ECO:0000313" key="4">
    <source>
        <dbReference type="Proteomes" id="UP001289581"/>
    </source>
</evidence>
<gene>
    <name evidence="3" type="ORF">QU665_09495</name>
</gene>
<protein>
    <submittedName>
        <fullName evidence="3">GAD-like domain-containing protein</fullName>
    </submittedName>
</protein>
<evidence type="ECO:0000256" key="1">
    <source>
        <dbReference type="SAM" id="MobiDB-lite"/>
    </source>
</evidence>
<dbReference type="EMBL" id="JAXBCZ010000001">
    <property type="protein sequence ID" value="MEA1305296.1"/>
    <property type="molecule type" value="Genomic_DNA"/>
</dbReference>
<organism evidence="3 4">
    <name type="scientific">Actinomyces oris</name>
    <dbReference type="NCBI Taxonomy" id="544580"/>
    <lineage>
        <taxon>Bacteria</taxon>
        <taxon>Bacillati</taxon>
        <taxon>Actinomycetota</taxon>
        <taxon>Actinomycetes</taxon>
        <taxon>Actinomycetales</taxon>
        <taxon>Actinomycetaceae</taxon>
        <taxon>Actinomyces</taxon>
    </lineage>
</organism>
<sequence length="328" mass="34309">MGFVRDEDLEWGPEWIEQQIQEGLLGYYDMPPLGVGRVVPEEYFERFGGVFPESVLYIWRRFGFDGFGQGRSWITDPVEWAPVVDAWLEGVDLPFPPQRWHCLTRTALGYMRLWGEISGPALDIDVINGEIAPNASAAENMTDPVVRERSGCTVFTNPLEDVYDDEVTGRSLAVEGIERLGVPGADEVLGFVPPLSFGGRVSADRLSVQKAVPYLVGLAQSTPRYLGMDFMAAWGGAATQFLIDQGAIPPTPDSTDTCAPNGQGGPGVSGESTPDTPGDSDDLGSLGDPGGPSGSAGSGGQSGPGAPGASAPGDSGGPVGSGGSGGGW</sequence>
<comment type="caution">
    <text evidence="3">The sequence shown here is derived from an EMBL/GenBank/DDBJ whole genome shotgun (WGS) entry which is preliminary data.</text>
</comment>
<dbReference type="InterPro" id="IPR014983">
    <property type="entry name" value="GAD-rel"/>
</dbReference>
<feature type="region of interest" description="Disordered" evidence="1">
    <location>
        <begin position="245"/>
        <end position="328"/>
    </location>
</feature>
<dbReference type="RefSeq" id="WP_322912740.1">
    <property type="nucleotide sequence ID" value="NZ_JAXBCZ010000001.1"/>
</dbReference>
<name>A0AAW9L2C0_9ACTO</name>
<dbReference type="AlphaFoldDB" id="A0AAW9L2C0"/>